<accession>A0ACC3NLL3</accession>
<protein>
    <submittedName>
        <fullName evidence="1">Uncharacterized protein</fullName>
    </submittedName>
</protein>
<sequence length="746" mass="84140">MRSQIARFHLLHLEHHHDKAEDAPDRCDSAASVVPTAPWQYKRVRLAPKRDETSEYCVVASSPRPGQHSTIQVALGAKFPAQPRSYASQDAQIQQHIANRNARREARKTLVKQHIAKDTGFESIVELLEDNTPIHPISKGPSLENSDRSYRKEDEDALVKLDLDNLEDAVNEITYSPPQTPVVVRSAFDLYQHRDAQQKFESKPANWTPRSFVAYVHASTESSPKLAQRQALNSSKYARGHVDTVSAELAMIFTDVNLLHYIPNEALDGCLKHLARHRYFEIIHDIFLHLNEQDYGFTAANLNTILSAAGEQRSIENFAYTLRQMLQRGYQPTHRTWIIVHKLAHQMFPDETKIVENVMRKKGLLTDPKTMQALALNGMVEDLITHLASGSDLPSFLNDYESRYGPRDLWLNTLTANKTARALVQRGRSDDAEMLIRQVEDSHRTDSGTWINADTVIKLLDPYLRNRDLEAAITHLHTFTAASRSTSSLNDSSKSALRTPIVQMSNLKILETPGQADTKEEDSRGFDILFELAWKRQCFNCLRVIWRYACASGHVTQQMRQHMTLSIDSVAPALQLGEGHTALQSPKGNSDGNSIRGGVQTEHPSLETRLWKAWAAKFAFRVYQHAQRYGPVADSGLSGNWFIPPIDKAKRERKAIIRSSQPTSIIAKGATVRRELMEVILNRDTTGGPSLKPKADFVDMLELAWKKDCDWSQNGLNLAEGLRDSGVFARMLKDGIQVPMALKKET</sequence>
<evidence type="ECO:0000313" key="2">
    <source>
        <dbReference type="Proteomes" id="UP001281147"/>
    </source>
</evidence>
<reference evidence="1" key="1">
    <citation type="submission" date="2023-07" db="EMBL/GenBank/DDBJ databases">
        <title>Black Yeasts Isolated from many extreme environments.</title>
        <authorList>
            <person name="Coleine C."/>
            <person name="Stajich J.E."/>
            <person name="Selbmann L."/>
        </authorList>
    </citation>
    <scope>NUCLEOTIDE SEQUENCE</scope>
    <source>
        <strain evidence="1">CCFEE 5714</strain>
    </source>
</reference>
<proteinExistence type="predicted"/>
<evidence type="ECO:0000313" key="1">
    <source>
        <dbReference type="EMBL" id="KAK3719204.1"/>
    </source>
</evidence>
<dbReference type="Proteomes" id="UP001281147">
    <property type="component" value="Unassembled WGS sequence"/>
</dbReference>
<comment type="caution">
    <text evidence="1">The sequence shown here is derived from an EMBL/GenBank/DDBJ whole genome shotgun (WGS) entry which is preliminary data.</text>
</comment>
<gene>
    <name evidence="1" type="ORF">LTR37_004423</name>
</gene>
<keyword evidence="2" id="KW-1185">Reference proteome</keyword>
<dbReference type="EMBL" id="JAUTXU010000027">
    <property type="protein sequence ID" value="KAK3719204.1"/>
    <property type="molecule type" value="Genomic_DNA"/>
</dbReference>
<name>A0ACC3NLL3_9PEZI</name>
<organism evidence="1 2">
    <name type="scientific">Vermiconidia calcicola</name>
    <dbReference type="NCBI Taxonomy" id="1690605"/>
    <lineage>
        <taxon>Eukaryota</taxon>
        <taxon>Fungi</taxon>
        <taxon>Dikarya</taxon>
        <taxon>Ascomycota</taxon>
        <taxon>Pezizomycotina</taxon>
        <taxon>Dothideomycetes</taxon>
        <taxon>Dothideomycetidae</taxon>
        <taxon>Mycosphaerellales</taxon>
        <taxon>Extremaceae</taxon>
        <taxon>Vermiconidia</taxon>
    </lineage>
</organism>